<dbReference type="AlphaFoldDB" id="A0A1L7XVP5"/>
<evidence type="ECO:0000313" key="8">
    <source>
        <dbReference type="Proteomes" id="UP000184330"/>
    </source>
</evidence>
<protein>
    <recommendedName>
        <fullName evidence="6">Xylanolytic transcriptional activator regulatory domain-containing protein</fullName>
    </recommendedName>
</protein>
<evidence type="ECO:0000256" key="2">
    <source>
        <dbReference type="ARBA" id="ARBA00022723"/>
    </source>
</evidence>
<reference evidence="7 8" key="1">
    <citation type="submission" date="2016-03" db="EMBL/GenBank/DDBJ databases">
        <authorList>
            <person name="Ploux O."/>
        </authorList>
    </citation>
    <scope>NUCLEOTIDE SEQUENCE [LARGE SCALE GENOMIC DNA]</scope>
    <source>
        <strain evidence="7 8">UAMH 11012</strain>
    </source>
</reference>
<proteinExistence type="predicted"/>
<keyword evidence="4" id="KW-0539">Nucleus</keyword>
<dbReference type="GO" id="GO:0008270">
    <property type="term" value="F:zinc ion binding"/>
    <property type="evidence" value="ECO:0007669"/>
    <property type="project" value="InterPro"/>
</dbReference>
<dbReference type="GO" id="GO:0003700">
    <property type="term" value="F:DNA-binding transcription factor activity"/>
    <property type="evidence" value="ECO:0007669"/>
    <property type="project" value="InterPro"/>
</dbReference>
<dbReference type="OrthoDB" id="3507486at2759"/>
<keyword evidence="8" id="KW-1185">Reference proteome</keyword>
<keyword evidence="3" id="KW-0238">DNA-binding</keyword>
<sequence>MPGQTQTDSPDIETDKRGRKRKARSKYTQQACAAAASHVRDVLKGNFPVPITGLETTWKTKWLVRRKIGTNDIYMGDESAPRKRRQSSFTRTASEALEASSASLDSLSANDTDTFELGDCWLDSRIKQPLSLQAKLTTLRKTLSLQPPATPLPSPAVISQESATAAAHILELPSPLQLYQLLRVFFREFNAYFPCLHQNSFENQLLTILKSQRYSDSHHSIGVRGKDSCSLALLCAVLALAEFVNPEDKPEERVSQKRVPPRGWNWHLKSRHLLQIFRSSTIQNIDAARTHTLESMYLVHTEKLGESCESIALAVVVAQAIGLNDQSTWMISCPTERAARKLLWWIIYYQDRRVAEKLGRAYTIRDIEVDVDDFAANMVPGDTPTCDERVLMYMQTLVDWGRAWAKIWDAFFSPSARDLGNRHAIEALDEHVLGLQAKLPSCLQYDRHVLSARPGDLAYEDESYSRYRILCHTRLNLLRLVIRHNPLLYSQDDSITTSICASTARSTIGSLCAYITAHRRVHQLGLFVTASLVECICHLVSTLVANPDLRTQVCGDNDDGGSDGLVAAKNLLQLMSPRCGGAVRALRIVEPLVSAVEDLSRNDLAQLMQYDLGVHFHNLKNSSDPEGVPAPELWKFLSYESSDDNSWMESLMTASTSDWVV</sequence>
<evidence type="ECO:0000256" key="1">
    <source>
        <dbReference type="ARBA" id="ARBA00004123"/>
    </source>
</evidence>
<dbReference type="CDD" id="cd12148">
    <property type="entry name" value="fungal_TF_MHR"/>
    <property type="match status" value="1"/>
</dbReference>
<dbReference type="Pfam" id="PF04082">
    <property type="entry name" value="Fungal_trans"/>
    <property type="match status" value="1"/>
</dbReference>
<evidence type="ECO:0000256" key="3">
    <source>
        <dbReference type="ARBA" id="ARBA00023125"/>
    </source>
</evidence>
<dbReference type="STRING" id="576137.A0A1L7XVP5"/>
<evidence type="ECO:0000313" key="7">
    <source>
        <dbReference type="EMBL" id="CZR69050.1"/>
    </source>
</evidence>
<dbReference type="PANTHER" id="PTHR46910:SF3">
    <property type="entry name" value="HALOTOLERANCE PROTEIN 9-RELATED"/>
    <property type="match status" value="1"/>
</dbReference>
<dbReference type="GO" id="GO:0006351">
    <property type="term" value="P:DNA-templated transcription"/>
    <property type="evidence" value="ECO:0007669"/>
    <property type="project" value="InterPro"/>
</dbReference>
<dbReference type="InterPro" id="IPR007219">
    <property type="entry name" value="XnlR_reg_dom"/>
</dbReference>
<keyword evidence="2" id="KW-0479">Metal-binding</keyword>
<name>A0A1L7XVP5_9HELO</name>
<accession>A0A1L7XVP5</accession>
<evidence type="ECO:0000259" key="6">
    <source>
        <dbReference type="SMART" id="SM00906"/>
    </source>
</evidence>
<dbReference type="EMBL" id="FJOG01000064">
    <property type="protein sequence ID" value="CZR69050.1"/>
    <property type="molecule type" value="Genomic_DNA"/>
</dbReference>
<dbReference type="GO" id="GO:0005634">
    <property type="term" value="C:nucleus"/>
    <property type="evidence" value="ECO:0007669"/>
    <property type="project" value="UniProtKB-SubCell"/>
</dbReference>
<dbReference type="PANTHER" id="PTHR46910">
    <property type="entry name" value="TRANSCRIPTION FACTOR PDR1"/>
    <property type="match status" value="1"/>
</dbReference>
<feature type="domain" description="Xylanolytic transcriptional activator regulatory" evidence="6">
    <location>
        <begin position="307"/>
        <end position="380"/>
    </location>
</feature>
<gene>
    <name evidence="7" type="ORF">PAC_18951</name>
</gene>
<evidence type="ECO:0000256" key="5">
    <source>
        <dbReference type="SAM" id="MobiDB-lite"/>
    </source>
</evidence>
<dbReference type="InterPro" id="IPR050987">
    <property type="entry name" value="AtrR-like"/>
</dbReference>
<evidence type="ECO:0000256" key="4">
    <source>
        <dbReference type="ARBA" id="ARBA00023242"/>
    </source>
</evidence>
<feature type="region of interest" description="Disordered" evidence="5">
    <location>
        <begin position="1"/>
        <end position="27"/>
    </location>
</feature>
<dbReference type="Proteomes" id="UP000184330">
    <property type="component" value="Unassembled WGS sequence"/>
</dbReference>
<dbReference type="SMART" id="SM00906">
    <property type="entry name" value="Fungal_trans"/>
    <property type="match status" value="1"/>
</dbReference>
<comment type="subcellular location">
    <subcellularLocation>
        <location evidence="1">Nucleus</location>
    </subcellularLocation>
</comment>
<dbReference type="GO" id="GO:0003677">
    <property type="term" value="F:DNA binding"/>
    <property type="evidence" value="ECO:0007669"/>
    <property type="project" value="UniProtKB-KW"/>
</dbReference>
<organism evidence="7 8">
    <name type="scientific">Phialocephala subalpina</name>
    <dbReference type="NCBI Taxonomy" id="576137"/>
    <lineage>
        <taxon>Eukaryota</taxon>
        <taxon>Fungi</taxon>
        <taxon>Dikarya</taxon>
        <taxon>Ascomycota</taxon>
        <taxon>Pezizomycotina</taxon>
        <taxon>Leotiomycetes</taxon>
        <taxon>Helotiales</taxon>
        <taxon>Mollisiaceae</taxon>
        <taxon>Phialocephala</taxon>
        <taxon>Phialocephala fortinii species complex</taxon>
    </lineage>
</organism>